<accession>A0A4Y9JWL6</accession>
<dbReference type="SUPFAM" id="SSF159894">
    <property type="entry name" value="YgaC/TfoX-N like"/>
    <property type="match status" value="1"/>
</dbReference>
<dbReference type="InterPro" id="IPR007077">
    <property type="entry name" value="TfoX_C"/>
</dbReference>
<dbReference type="Pfam" id="PF04994">
    <property type="entry name" value="TfoX_C"/>
    <property type="match status" value="1"/>
</dbReference>
<evidence type="ECO:0000313" key="3">
    <source>
        <dbReference type="Proteomes" id="UP000297396"/>
    </source>
</evidence>
<protein>
    <submittedName>
        <fullName evidence="2">DNA transformation protein</fullName>
    </submittedName>
</protein>
<gene>
    <name evidence="2" type="ORF">E4T80_09160</name>
</gene>
<sequence>MLFALYKDGNFYLHIPDEIIDQLLPYDGVVQLEDKKSGIHSQNYYQLPHTLIENNALFSYWVNSCFTILQKKHNVITKKPRLIRYMPNMNAHTEKTLKKLNIHSVDDLIAKGEINTFIALLEKGFDVDESMLFKLHCAIRHKLIYTLTPKEKIALLTEANKALYEAGLRKRFRI</sequence>
<dbReference type="PANTHER" id="PTHR36121">
    <property type="entry name" value="PROTEIN SXY"/>
    <property type="match status" value="1"/>
</dbReference>
<dbReference type="EMBL" id="SPPA01000020">
    <property type="protein sequence ID" value="TFV09120.1"/>
    <property type="molecule type" value="Genomic_DNA"/>
</dbReference>
<name>A0A4Y9JWL6_9PAST</name>
<dbReference type="PANTHER" id="PTHR36121:SF1">
    <property type="entry name" value="PROTEIN SXY"/>
    <property type="match status" value="1"/>
</dbReference>
<dbReference type="OrthoDB" id="4225809at2"/>
<feature type="domain" description="TfoX C-terminal" evidence="1">
    <location>
        <begin position="83"/>
        <end position="158"/>
    </location>
</feature>
<dbReference type="Gene3D" id="3.30.1460.30">
    <property type="entry name" value="YgaC/TfoX-N like chaperone"/>
    <property type="match status" value="1"/>
</dbReference>
<reference evidence="2 3" key="1">
    <citation type="submission" date="2019-03" db="EMBL/GenBank/DDBJ databases">
        <title>Diversity of the mouse oral microbiome.</title>
        <authorList>
            <person name="Joseph S."/>
            <person name="Aduse-Opoku J."/>
            <person name="Curtis M."/>
            <person name="Wade W."/>
            <person name="Hashim A."/>
        </authorList>
    </citation>
    <scope>NUCLEOTIDE SEQUENCE [LARGE SCALE GENOMIC DNA]</scope>
    <source>
        <strain evidence="2 3">WT12</strain>
    </source>
</reference>
<dbReference type="Proteomes" id="UP000297396">
    <property type="component" value="Unassembled WGS sequence"/>
</dbReference>
<dbReference type="RefSeq" id="WP_135057661.1">
    <property type="nucleotide sequence ID" value="NZ_JADGLC010000020.1"/>
</dbReference>
<proteinExistence type="predicted"/>
<dbReference type="AlphaFoldDB" id="A0A4Y9JWL6"/>
<dbReference type="Gene3D" id="1.10.150.20">
    <property type="entry name" value="5' to 3' exonuclease, C-terminal subdomain"/>
    <property type="match status" value="1"/>
</dbReference>
<evidence type="ECO:0000313" key="2">
    <source>
        <dbReference type="EMBL" id="TFV09120.1"/>
    </source>
</evidence>
<evidence type="ECO:0000259" key="1">
    <source>
        <dbReference type="Pfam" id="PF04994"/>
    </source>
</evidence>
<dbReference type="InterPro" id="IPR047525">
    <property type="entry name" value="TfoX-like"/>
</dbReference>
<comment type="caution">
    <text evidence="2">The sequence shown here is derived from an EMBL/GenBank/DDBJ whole genome shotgun (WGS) entry which is preliminary data.</text>
</comment>
<organism evidence="2 3">
    <name type="scientific">Muribacter muris</name>
    <dbReference type="NCBI Taxonomy" id="67855"/>
    <lineage>
        <taxon>Bacteria</taxon>
        <taxon>Pseudomonadati</taxon>
        <taxon>Pseudomonadota</taxon>
        <taxon>Gammaproteobacteria</taxon>
        <taxon>Pasteurellales</taxon>
        <taxon>Pasteurellaceae</taxon>
        <taxon>Muribacter</taxon>
    </lineage>
</organism>